<evidence type="ECO:0000259" key="9">
    <source>
        <dbReference type="PROSITE" id="PS50928"/>
    </source>
</evidence>
<dbReference type="Proteomes" id="UP001157126">
    <property type="component" value="Unassembled WGS sequence"/>
</dbReference>
<evidence type="ECO:0000256" key="8">
    <source>
        <dbReference type="RuleBase" id="RU363032"/>
    </source>
</evidence>
<dbReference type="PANTHER" id="PTHR30614">
    <property type="entry name" value="MEMBRANE COMPONENT OF AMINO ACID ABC TRANSPORTER"/>
    <property type="match status" value="1"/>
</dbReference>
<dbReference type="CDD" id="cd06261">
    <property type="entry name" value="TM_PBP2"/>
    <property type="match status" value="1"/>
</dbReference>
<dbReference type="InterPro" id="IPR000515">
    <property type="entry name" value="MetI-like"/>
</dbReference>
<dbReference type="EMBL" id="BSUO01000001">
    <property type="protein sequence ID" value="GMA41977.1"/>
    <property type="molecule type" value="Genomic_DNA"/>
</dbReference>
<evidence type="ECO:0000256" key="1">
    <source>
        <dbReference type="ARBA" id="ARBA00004651"/>
    </source>
</evidence>
<dbReference type="RefSeq" id="WP_284305462.1">
    <property type="nucleotide sequence ID" value="NZ_BSUO01000001.1"/>
</dbReference>
<evidence type="ECO:0000256" key="7">
    <source>
        <dbReference type="ARBA" id="ARBA00023136"/>
    </source>
</evidence>
<keyword evidence="6 8" id="KW-1133">Transmembrane helix</keyword>
<evidence type="ECO:0000256" key="4">
    <source>
        <dbReference type="ARBA" id="ARBA00022692"/>
    </source>
</evidence>
<dbReference type="InterPro" id="IPR043429">
    <property type="entry name" value="ArtM/GltK/GlnP/TcyL/YhdX-like"/>
</dbReference>
<keyword evidence="2 8" id="KW-0813">Transport</keyword>
<accession>A0ABQ6IZ42</accession>
<feature type="transmembrane region" description="Helical" evidence="8">
    <location>
        <begin position="48"/>
        <end position="70"/>
    </location>
</feature>
<evidence type="ECO:0000256" key="5">
    <source>
        <dbReference type="ARBA" id="ARBA00022970"/>
    </source>
</evidence>
<proteinExistence type="inferred from homology"/>
<evidence type="ECO:0000256" key="6">
    <source>
        <dbReference type="ARBA" id="ARBA00022989"/>
    </source>
</evidence>
<keyword evidence="4 8" id="KW-0812">Transmembrane</keyword>
<dbReference type="InterPro" id="IPR035906">
    <property type="entry name" value="MetI-like_sf"/>
</dbReference>
<keyword evidence="11" id="KW-1185">Reference proteome</keyword>
<dbReference type="SUPFAM" id="SSF161098">
    <property type="entry name" value="MetI-like"/>
    <property type="match status" value="1"/>
</dbReference>
<keyword evidence="3" id="KW-1003">Cell membrane</keyword>
<sequence length="214" mass="22775">MIFDDVSAIAQGIPYTILVTLVGFSIGAGGGIPLALARRSRFVVVRVLARALIELLRGIPPIVWIFLIYFGIGNDFITVAELPAACIAFGLISSAYLAEIYRGGLSSIHHGQWEAGEALGMSSRAQLIDVIGPQVVRQAVPAAATYGVGLIKDSSIAFTIGVTDVVFFADSAAKQSGNPMTPYLIAAVFYMAITVPCAWGARTLDSRMRRKVAR</sequence>
<feature type="transmembrane region" description="Helical" evidence="8">
    <location>
        <begin position="12"/>
        <end position="36"/>
    </location>
</feature>
<keyword evidence="5" id="KW-0029">Amino-acid transport</keyword>
<dbReference type="Pfam" id="PF00528">
    <property type="entry name" value="BPD_transp_1"/>
    <property type="match status" value="1"/>
</dbReference>
<reference evidence="11" key="1">
    <citation type="journal article" date="2019" name="Int. J. Syst. Evol. Microbiol.">
        <title>The Global Catalogue of Microorganisms (GCM) 10K type strain sequencing project: providing services to taxonomists for standard genome sequencing and annotation.</title>
        <authorList>
            <consortium name="The Broad Institute Genomics Platform"/>
            <consortium name="The Broad Institute Genome Sequencing Center for Infectious Disease"/>
            <person name="Wu L."/>
            <person name="Ma J."/>
        </authorList>
    </citation>
    <scope>NUCLEOTIDE SEQUENCE [LARGE SCALE GENOMIC DNA]</scope>
    <source>
        <strain evidence="11">NBRC 113072</strain>
    </source>
</reference>
<dbReference type="PROSITE" id="PS50928">
    <property type="entry name" value="ABC_TM1"/>
    <property type="match status" value="1"/>
</dbReference>
<protein>
    <recommendedName>
        <fullName evidence="9">ABC transmembrane type-1 domain-containing protein</fullName>
    </recommendedName>
</protein>
<name>A0ABQ6IZ42_9MICO</name>
<comment type="subcellular location">
    <subcellularLocation>
        <location evidence="1 8">Cell membrane</location>
        <topology evidence="1 8">Multi-pass membrane protein</topology>
    </subcellularLocation>
</comment>
<evidence type="ECO:0000313" key="11">
    <source>
        <dbReference type="Proteomes" id="UP001157126"/>
    </source>
</evidence>
<dbReference type="Gene3D" id="1.10.3720.10">
    <property type="entry name" value="MetI-like"/>
    <property type="match status" value="1"/>
</dbReference>
<evidence type="ECO:0000256" key="2">
    <source>
        <dbReference type="ARBA" id="ARBA00022448"/>
    </source>
</evidence>
<feature type="domain" description="ABC transmembrane type-1" evidence="9">
    <location>
        <begin position="13"/>
        <end position="201"/>
    </location>
</feature>
<evidence type="ECO:0000313" key="10">
    <source>
        <dbReference type="EMBL" id="GMA41977.1"/>
    </source>
</evidence>
<feature type="transmembrane region" description="Helical" evidence="8">
    <location>
        <begin position="76"/>
        <end position="98"/>
    </location>
</feature>
<organism evidence="10 11">
    <name type="scientific">Mobilicoccus caccae</name>
    <dbReference type="NCBI Taxonomy" id="1859295"/>
    <lineage>
        <taxon>Bacteria</taxon>
        <taxon>Bacillati</taxon>
        <taxon>Actinomycetota</taxon>
        <taxon>Actinomycetes</taxon>
        <taxon>Micrococcales</taxon>
        <taxon>Dermatophilaceae</taxon>
        <taxon>Mobilicoccus</taxon>
    </lineage>
</organism>
<gene>
    <name evidence="10" type="ORF">GCM10025883_40220</name>
</gene>
<comment type="similarity">
    <text evidence="8">Belongs to the binding-protein-dependent transport system permease family.</text>
</comment>
<dbReference type="InterPro" id="IPR010065">
    <property type="entry name" value="AA_ABC_transptr_permease_3TM"/>
</dbReference>
<comment type="caution">
    <text evidence="10">The sequence shown here is derived from an EMBL/GenBank/DDBJ whole genome shotgun (WGS) entry which is preliminary data.</text>
</comment>
<dbReference type="NCBIfam" id="TIGR01726">
    <property type="entry name" value="HEQRo_perm_3TM"/>
    <property type="match status" value="1"/>
</dbReference>
<evidence type="ECO:0000256" key="3">
    <source>
        <dbReference type="ARBA" id="ARBA00022475"/>
    </source>
</evidence>
<keyword evidence="7 8" id="KW-0472">Membrane</keyword>
<feature type="transmembrane region" description="Helical" evidence="8">
    <location>
        <begin position="183"/>
        <end position="201"/>
    </location>
</feature>
<dbReference type="PANTHER" id="PTHR30614:SF0">
    <property type="entry name" value="L-CYSTINE TRANSPORT SYSTEM PERMEASE PROTEIN TCYL"/>
    <property type="match status" value="1"/>
</dbReference>